<dbReference type="Gene3D" id="3.30.2310.20">
    <property type="entry name" value="RelE-like"/>
    <property type="match status" value="1"/>
</dbReference>
<dbReference type="PANTHER" id="PTHR33755">
    <property type="entry name" value="TOXIN PARE1-RELATED"/>
    <property type="match status" value="1"/>
</dbReference>
<dbReference type="EMBL" id="JPGN01000016">
    <property type="protein sequence ID" value="KFI20542.1"/>
    <property type="molecule type" value="Genomic_DNA"/>
</dbReference>
<organism evidence="3 4">
    <name type="scientific">Nitrosococcus oceani C-27</name>
    <dbReference type="NCBI Taxonomy" id="314279"/>
    <lineage>
        <taxon>Bacteria</taxon>
        <taxon>Pseudomonadati</taxon>
        <taxon>Pseudomonadota</taxon>
        <taxon>Gammaproteobacteria</taxon>
        <taxon>Chromatiales</taxon>
        <taxon>Chromatiaceae</taxon>
        <taxon>Nitrosococcus</taxon>
    </lineage>
</organism>
<dbReference type="InterPro" id="IPR035093">
    <property type="entry name" value="RelE/ParE_toxin_dom_sf"/>
</dbReference>
<gene>
    <name evidence="3" type="ORF">IB75_02305</name>
</gene>
<dbReference type="Pfam" id="PF05016">
    <property type="entry name" value="ParE_toxin"/>
    <property type="match status" value="1"/>
</dbReference>
<evidence type="ECO:0000256" key="1">
    <source>
        <dbReference type="ARBA" id="ARBA00006226"/>
    </source>
</evidence>
<dbReference type="InterPro" id="IPR007712">
    <property type="entry name" value="RelE/ParE_toxin"/>
</dbReference>
<dbReference type="InterPro" id="IPR051803">
    <property type="entry name" value="TA_system_RelE-like_toxin"/>
</dbReference>
<evidence type="ECO:0000256" key="2">
    <source>
        <dbReference type="ARBA" id="ARBA00022649"/>
    </source>
</evidence>
<dbReference type="Proteomes" id="UP000028839">
    <property type="component" value="Unassembled WGS sequence"/>
</dbReference>
<reference evidence="3 4" key="1">
    <citation type="submission" date="2014-07" db="EMBL/GenBank/DDBJ databases">
        <title>Comparative analysis of Nitrosococcus oceani genome inventories of strains from Pacific and Atlantic gyres.</title>
        <authorList>
            <person name="Lim C.K."/>
            <person name="Wang L."/>
            <person name="Sayavedra-Soto L.A."/>
            <person name="Klotz M.G."/>
        </authorList>
    </citation>
    <scope>NUCLEOTIDE SEQUENCE [LARGE SCALE GENOMIC DNA]</scope>
    <source>
        <strain evidence="3 4">C-27</strain>
    </source>
</reference>
<proteinExistence type="inferred from homology"/>
<dbReference type="PANTHER" id="PTHR33755:SF6">
    <property type="entry name" value="PLASMID STABILIZATION SYSTEM PROTEIN"/>
    <property type="match status" value="1"/>
</dbReference>
<comment type="similarity">
    <text evidence="1">Belongs to the RelE toxin family.</text>
</comment>
<dbReference type="OrthoDB" id="9798046at2"/>
<comment type="caution">
    <text evidence="3">The sequence shown here is derived from an EMBL/GenBank/DDBJ whole genome shotgun (WGS) entry which is preliminary data.</text>
</comment>
<protein>
    <submittedName>
        <fullName evidence="3">Plasmid stabilization protein</fullName>
    </submittedName>
</protein>
<name>A0A0E2ZQ40_9GAMM</name>
<accession>A0A0E2ZQ40</accession>
<sequence>MEVKWLNKALQNLDAEAAYIAQDNPAAARRVVQTIVDAINLLSDNPALGRPGRVPGTRELVVADTHYLVPYRVRPRLQQIEVLRVFHTSRRLPEHW</sequence>
<dbReference type="HOGENOM" id="CLU_147162_11_1_6"/>
<keyword evidence="2" id="KW-1277">Toxin-antitoxin system</keyword>
<dbReference type="AlphaFoldDB" id="A0A0E2ZQ40"/>
<evidence type="ECO:0000313" key="3">
    <source>
        <dbReference type="EMBL" id="KFI20542.1"/>
    </source>
</evidence>
<evidence type="ECO:0000313" key="4">
    <source>
        <dbReference type="Proteomes" id="UP000028839"/>
    </source>
</evidence>